<dbReference type="SUPFAM" id="SSF53041">
    <property type="entry name" value="Resolvase-like"/>
    <property type="match status" value="1"/>
</dbReference>
<keyword evidence="1" id="KW-0238">DNA-binding</keyword>
<dbReference type="PROSITE" id="PS51736">
    <property type="entry name" value="RECOMBINASES_3"/>
    <property type="match status" value="1"/>
</dbReference>
<name>A0ABN2XEQ7_9ACTN</name>
<dbReference type="Gene3D" id="3.90.1750.20">
    <property type="entry name" value="Putative Large Serine Recombinase, Chain B, Domain 2"/>
    <property type="match status" value="1"/>
</dbReference>
<evidence type="ECO:0000313" key="6">
    <source>
        <dbReference type="EMBL" id="GAA2110231.1"/>
    </source>
</evidence>
<dbReference type="PROSITE" id="PS51737">
    <property type="entry name" value="RECOMBINASE_DNA_BIND"/>
    <property type="match status" value="1"/>
</dbReference>
<dbReference type="Pfam" id="PF00239">
    <property type="entry name" value="Resolvase"/>
    <property type="match status" value="1"/>
</dbReference>
<dbReference type="CDD" id="cd00338">
    <property type="entry name" value="Ser_Recombinase"/>
    <property type="match status" value="1"/>
</dbReference>
<dbReference type="InterPro" id="IPR025827">
    <property type="entry name" value="Zn_ribbon_recom_dom"/>
</dbReference>
<dbReference type="InterPro" id="IPR036162">
    <property type="entry name" value="Resolvase-like_N_sf"/>
</dbReference>
<proteinExistence type="predicted"/>
<feature type="domain" description="Resolvase/invertase-type recombinase catalytic" evidence="4">
    <location>
        <begin position="29"/>
        <end position="174"/>
    </location>
</feature>
<keyword evidence="2" id="KW-0233">DNA recombination</keyword>
<evidence type="ECO:0000259" key="4">
    <source>
        <dbReference type="PROSITE" id="PS51736"/>
    </source>
</evidence>
<evidence type="ECO:0000256" key="1">
    <source>
        <dbReference type="ARBA" id="ARBA00023125"/>
    </source>
</evidence>
<evidence type="ECO:0000259" key="5">
    <source>
        <dbReference type="PROSITE" id="PS51737"/>
    </source>
</evidence>
<feature type="domain" description="Recombinase" evidence="5">
    <location>
        <begin position="182"/>
        <end position="312"/>
    </location>
</feature>
<dbReference type="Gene3D" id="3.40.50.1390">
    <property type="entry name" value="Resolvase, N-terminal catalytic domain"/>
    <property type="match status" value="1"/>
</dbReference>
<protein>
    <submittedName>
        <fullName evidence="6">Recombinase family protein</fullName>
    </submittedName>
</protein>
<evidence type="ECO:0000256" key="2">
    <source>
        <dbReference type="ARBA" id="ARBA00023172"/>
    </source>
</evidence>
<dbReference type="PANTHER" id="PTHR30461:SF2">
    <property type="entry name" value="SERINE RECOMBINASE PINE-RELATED"/>
    <property type="match status" value="1"/>
</dbReference>
<dbReference type="Pfam" id="PF07508">
    <property type="entry name" value="Recombinase"/>
    <property type="match status" value="1"/>
</dbReference>
<accession>A0ABN2XEQ7</accession>
<dbReference type="InterPro" id="IPR050639">
    <property type="entry name" value="SSR_resolvase"/>
</dbReference>
<sequence>MTETTTATARAMPRARRRKGVPASAPGMRAAIYVRLSRETEETTSPERQRAACEALCEARGWTVVMVEDDIDVSGFSRGLERPGLQRILSRLPELDVVVFFKIDRLARSTVDFAEIMRITEAQGVALASATEPLDLTSSMGRAMAKVIAVFAELESDTIGMRVSSAHEHLRREGRYTGGRVPYGYRVVPNPDGAGKVLEVNPEEARTVHGIVERILAKDSLMTVAADLTKAGVPSPGHSSRQTTGKRSDSKKWYTTTLRSLLTNPQLLGQVIEDGKPILRTDGLPLVSRTPILDMDTWQALQDELTRRANPGDRRREGTSLLRGVAHCALCGFRMYTFVARGRVRYRCIGRLKKRQGGEQIDCYGVSIAGEAMEDHVEAQFLKAFGRLAVVRMVEQAGEDFRPQIRQAREALADLEADRYDRGLFKGEEGANRFAAQYAKLEERIASLEDKQRHAKPAGVTAVPTGLTHAQQWKAADTAGKRDLLLNAGTYVEVSPAKKGGRRLDTSRLAVHFGMDGQIRRADAEGRDVEEAIREQVQREAADADW</sequence>
<evidence type="ECO:0000313" key="7">
    <source>
        <dbReference type="Proteomes" id="UP001500897"/>
    </source>
</evidence>
<evidence type="ECO:0000256" key="3">
    <source>
        <dbReference type="SAM" id="MobiDB-lite"/>
    </source>
</evidence>
<gene>
    <name evidence="6" type="ORF">GCM10009759_51470</name>
</gene>
<dbReference type="InterPro" id="IPR038109">
    <property type="entry name" value="DNA_bind_recomb_sf"/>
</dbReference>
<reference evidence="6 7" key="1">
    <citation type="journal article" date="2019" name="Int. J. Syst. Evol. Microbiol.">
        <title>The Global Catalogue of Microorganisms (GCM) 10K type strain sequencing project: providing services to taxonomists for standard genome sequencing and annotation.</title>
        <authorList>
            <consortium name="The Broad Institute Genomics Platform"/>
            <consortium name="The Broad Institute Genome Sequencing Center for Infectious Disease"/>
            <person name="Wu L."/>
            <person name="Ma J."/>
        </authorList>
    </citation>
    <scope>NUCLEOTIDE SEQUENCE [LARGE SCALE GENOMIC DNA]</scope>
    <source>
        <strain evidence="6 7">JCM 14559</strain>
    </source>
</reference>
<dbReference type="InterPro" id="IPR006119">
    <property type="entry name" value="Resolv_N"/>
</dbReference>
<feature type="region of interest" description="Disordered" evidence="3">
    <location>
        <begin position="1"/>
        <end position="21"/>
    </location>
</feature>
<comment type="caution">
    <text evidence="6">The sequence shown here is derived from an EMBL/GenBank/DDBJ whole genome shotgun (WGS) entry which is preliminary data.</text>
</comment>
<organism evidence="6 7">
    <name type="scientific">Kitasatospora saccharophila</name>
    <dbReference type="NCBI Taxonomy" id="407973"/>
    <lineage>
        <taxon>Bacteria</taxon>
        <taxon>Bacillati</taxon>
        <taxon>Actinomycetota</taxon>
        <taxon>Actinomycetes</taxon>
        <taxon>Kitasatosporales</taxon>
        <taxon>Streptomycetaceae</taxon>
        <taxon>Kitasatospora</taxon>
    </lineage>
</organism>
<dbReference type="Pfam" id="PF13408">
    <property type="entry name" value="Zn_ribbon_recom"/>
    <property type="match status" value="1"/>
</dbReference>
<keyword evidence="7" id="KW-1185">Reference proteome</keyword>
<feature type="compositionally biased region" description="Low complexity" evidence="3">
    <location>
        <begin position="1"/>
        <end position="12"/>
    </location>
</feature>
<dbReference type="PANTHER" id="PTHR30461">
    <property type="entry name" value="DNA-INVERTASE FROM LAMBDOID PROPHAGE"/>
    <property type="match status" value="1"/>
</dbReference>
<dbReference type="SMART" id="SM00857">
    <property type="entry name" value="Resolvase"/>
    <property type="match status" value="1"/>
</dbReference>
<dbReference type="InterPro" id="IPR011109">
    <property type="entry name" value="DNA_bind_recombinase_dom"/>
</dbReference>
<dbReference type="EMBL" id="BAAANS010000038">
    <property type="protein sequence ID" value="GAA2110231.1"/>
    <property type="molecule type" value="Genomic_DNA"/>
</dbReference>
<dbReference type="Proteomes" id="UP001500897">
    <property type="component" value="Unassembled WGS sequence"/>
</dbReference>